<evidence type="ECO:0000313" key="4">
    <source>
        <dbReference type="Proteomes" id="UP000183920"/>
    </source>
</evidence>
<reference evidence="2" key="2">
    <citation type="submission" date="2015-06" db="EMBL/GenBank/DDBJ databases">
        <authorList>
            <person name="Urmite Genomes Urmite Genomes"/>
        </authorList>
    </citation>
    <scope>NUCLEOTIDE SEQUENCE [LARGE SCALE GENOMIC DNA]</scope>
    <source>
        <strain evidence="2">CSUR P1867</strain>
    </source>
</reference>
<reference evidence="4" key="1">
    <citation type="submission" date="2015-06" db="EMBL/GenBank/DDBJ databases">
        <authorList>
            <person name="Urmite Genomes"/>
        </authorList>
    </citation>
    <scope>NUCLEOTIDE SEQUENCE [LARGE SCALE GENOMIC DNA]</scope>
    <source>
        <strain evidence="4">CSUR P1867</strain>
    </source>
</reference>
<dbReference type="AlphaFoldDB" id="A0A0G4QEB6"/>
<reference evidence="3 5" key="3">
    <citation type="submission" date="2020-12" db="EMBL/GenBank/DDBJ databases">
        <title>Enhanced detection system for hospital associated transmission using whole genome sequencing surveillance.</title>
        <authorList>
            <person name="Harrison L.H."/>
            <person name="Van Tyne D."/>
            <person name="Marsh J.W."/>
            <person name="Griffith M.P."/>
            <person name="Snyder D.J."/>
            <person name="Cooper V.S."/>
            <person name="Mustapha M."/>
        </authorList>
    </citation>
    <scope>NUCLEOTIDE SEQUENCE [LARGE SCALE GENOMIC DNA]</scope>
    <source>
        <strain evidence="3 5">PR00195</strain>
    </source>
</reference>
<accession>A0A0G4QEB6</accession>
<evidence type="ECO:0000313" key="3">
    <source>
        <dbReference type="EMBL" id="MBJ2118974.1"/>
    </source>
</evidence>
<evidence type="ECO:0000313" key="2">
    <source>
        <dbReference type="EMBL" id="CRL63944.1"/>
    </source>
</evidence>
<protein>
    <submittedName>
        <fullName evidence="2">Uncharacterized protein</fullName>
    </submittedName>
</protein>
<evidence type="ECO:0000313" key="1">
    <source>
        <dbReference type="EMBL" id="CRL60095.1"/>
    </source>
</evidence>
<gene>
    <name evidence="1" type="ORF">BN1804_00747</name>
    <name evidence="2" type="ORF">BN1804_02748</name>
    <name evidence="3" type="ORF">JFQ69_15020</name>
</gene>
<dbReference type="EMBL" id="CVRY01000002">
    <property type="protein sequence ID" value="CRL60095.1"/>
    <property type="molecule type" value="Genomic_DNA"/>
</dbReference>
<sequence>MIDYQPYKRGTVLAPTGPCEHLHVVCNDPVYYPINGCDCVLVVNISSCKEGVPFDATCLLKPGDHDFIRHDSYVVYREAIIWRVPNVISRVQTGEIIPRSDVSFDVFKRINAGFGISEQVIPKNFKFWRTFCSNY</sequence>
<keyword evidence="5" id="KW-1185">Reference proteome</keyword>
<dbReference type="Proteomes" id="UP000183920">
    <property type="component" value="Unassembled WGS sequence"/>
</dbReference>
<dbReference type="EMBL" id="JAEKCB010000008">
    <property type="protein sequence ID" value="MBJ2118974.1"/>
    <property type="molecule type" value="Genomic_DNA"/>
</dbReference>
<dbReference type="Proteomes" id="UP000619976">
    <property type="component" value="Unassembled WGS sequence"/>
</dbReference>
<proteinExistence type="predicted"/>
<dbReference type="EMBL" id="CVRY01000005">
    <property type="protein sequence ID" value="CRL63944.1"/>
    <property type="molecule type" value="Genomic_DNA"/>
</dbReference>
<name>A0A0G4QEB6_9GAMM</name>
<organism evidence="2 4">
    <name type="scientific">Proteus penneri</name>
    <dbReference type="NCBI Taxonomy" id="102862"/>
    <lineage>
        <taxon>Bacteria</taxon>
        <taxon>Pseudomonadati</taxon>
        <taxon>Pseudomonadota</taxon>
        <taxon>Gammaproteobacteria</taxon>
        <taxon>Enterobacterales</taxon>
        <taxon>Morganellaceae</taxon>
        <taxon>Proteus</taxon>
    </lineage>
</organism>
<evidence type="ECO:0000313" key="5">
    <source>
        <dbReference type="Proteomes" id="UP000619976"/>
    </source>
</evidence>
<dbReference type="RefSeq" id="WP_072063026.1">
    <property type="nucleotide sequence ID" value="NZ_CVRY01000002.1"/>
</dbReference>